<dbReference type="AlphaFoldDB" id="A0A1W1WQT1"/>
<dbReference type="Proteomes" id="UP000192660">
    <property type="component" value="Unassembled WGS sequence"/>
</dbReference>
<feature type="domain" description="DUF3850" evidence="1">
    <location>
        <begin position="3"/>
        <end position="68"/>
    </location>
</feature>
<protein>
    <recommendedName>
        <fullName evidence="1">DUF3850 domain-containing protein</fullName>
    </recommendedName>
</protein>
<keyword evidence="3" id="KW-1185">Reference proteome</keyword>
<evidence type="ECO:0000313" key="2">
    <source>
        <dbReference type="EMBL" id="SMC08083.1"/>
    </source>
</evidence>
<reference evidence="3" key="1">
    <citation type="submission" date="2017-04" db="EMBL/GenBank/DDBJ databases">
        <authorList>
            <person name="Varghese N."/>
            <person name="Submissions S."/>
        </authorList>
    </citation>
    <scope>NUCLEOTIDE SEQUENCE [LARGE SCALE GENOMIC DNA]</scope>
    <source>
        <strain evidence="3">DSM 9293</strain>
    </source>
</reference>
<dbReference type="RefSeq" id="WP_084662115.1">
    <property type="nucleotide sequence ID" value="NZ_FWWY01000002.1"/>
</dbReference>
<dbReference type="OrthoDB" id="1700487at2"/>
<name>A0A1W1WQT1_SULTA</name>
<dbReference type="EMBL" id="FWWY01000002">
    <property type="protein sequence ID" value="SMC08083.1"/>
    <property type="molecule type" value="Genomic_DNA"/>
</dbReference>
<proteinExistence type="predicted"/>
<dbReference type="SUPFAM" id="SSF88697">
    <property type="entry name" value="PUA domain-like"/>
    <property type="match status" value="1"/>
</dbReference>
<evidence type="ECO:0000313" key="3">
    <source>
        <dbReference type="Proteomes" id="UP000192660"/>
    </source>
</evidence>
<organism evidence="2 3">
    <name type="scientific">Sulfobacillus thermosulfidooxidans (strain DSM 9293 / VKM B-1269 / AT-1)</name>
    <dbReference type="NCBI Taxonomy" id="929705"/>
    <lineage>
        <taxon>Bacteria</taxon>
        <taxon>Bacillati</taxon>
        <taxon>Bacillota</taxon>
        <taxon>Clostridia</taxon>
        <taxon>Eubacteriales</taxon>
        <taxon>Clostridiales Family XVII. Incertae Sedis</taxon>
        <taxon>Sulfobacillus</taxon>
    </lineage>
</organism>
<accession>A0A1W1WQT1</accession>
<dbReference type="Pfam" id="PF12961">
    <property type="entry name" value="DUF3850"/>
    <property type="match status" value="1"/>
</dbReference>
<dbReference type="InterPro" id="IPR039440">
    <property type="entry name" value="DUF3850"/>
</dbReference>
<dbReference type="InterPro" id="IPR015947">
    <property type="entry name" value="PUA-like_sf"/>
</dbReference>
<gene>
    <name evidence="2" type="ORF">SAMN00768000_3638</name>
</gene>
<dbReference type="Gene3D" id="2.30.130.30">
    <property type="entry name" value="Hypothetical protein"/>
    <property type="match status" value="1"/>
</dbReference>
<evidence type="ECO:0000259" key="1">
    <source>
        <dbReference type="Pfam" id="PF12961"/>
    </source>
</evidence>
<sequence>MTIHCLKIWPAYFRAIDTGVKTVELRAETDRIFAVGDILWLQEYVPSPSPHYTGRRIAVQVTHILRDPQGQWLAPHVAALSIRPIFPSYASS</sequence>